<keyword evidence="2" id="KW-1185">Reference proteome</keyword>
<name>A0A5B9FRV6_9FLAO</name>
<reference evidence="1 2" key="1">
    <citation type="submission" date="2019-08" db="EMBL/GenBank/DDBJ databases">
        <title>Flavobacterium alkalisoli sp. nov., isolated from rhizosphere soil of Suaeda salsa.</title>
        <authorList>
            <person name="Sun J.-Q."/>
            <person name="Xu L."/>
        </authorList>
    </citation>
    <scope>NUCLEOTIDE SEQUENCE [LARGE SCALE GENOMIC DNA]</scope>
    <source>
        <strain evidence="1 2">XS-5</strain>
    </source>
</reference>
<evidence type="ECO:0000313" key="2">
    <source>
        <dbReference type="Proteomes" id="UP000321222"/>
    </source>
</evidence>
<protein>
    <submittedName>
        <fullName evidence="1">Uncharacterized protein</fullName>
    </submittedName>
</protein>
<dbReference type="Proteomes" id="UP000321222">
    <property type="component" value="Chromosome"/>
</dbReference>
<accession>A0A5B9FRV6</accession>
<dbReference type="RefSeq" id="WP_147583133.1">
    <property type="nucleotide sequence ID" value="NZ_CP042831.1"/>
</dbReference>
<sequence>MAIRRETVREKKMRRNKKILSRYDELKTSMTCRETYPILMDEFNLGKSTILNILFVKSYSNSPLA</sequence>
<dbReference type="KEGG" id="fak:FUA48_08525"/>
<proteinExistence type="predicted"/>
<dbReference type="OrthoDB" id="1375365at2"/>
<dbReference type="EMBL" id="CP042831">
    <property type="protein sequence ID" value="QEE49625.1"/>
    <property type="molecule type" value="Genomic_DNA"/>
</dbReference>
<organism evidence="1 2">
    <name type="scientific">Flavobacterium alkalisoli</name>
    <dbReference type="NCBI Taxonomy" id="2602769"/>
    <lineage>
        <taxon>Bacteria</taxon>
        <taxon>Pseudomonadati</taxon>
        <taxon>Bacteroidota</taxon>
        <taxon>Flavobacteriia</taxon>
        <taxon>Flavobacteriales</taxon>
        <taxon>Flavobacteriaceae</taxon>
        <taxon>Flavobacterium</taxon>
    </lineage>
</organism>
<dbReference type="AlphaFoldDB" id="A0A5B9FRV6"/>
<gene>
    <name evidence="1" type="ORF">FUA48_08525</name>
</gene>
<evidence type="ECO:0000313" key="1">
    <source>
        <dbReference type="EMBL" id="QEE49625.1"/>
    </source>
</evidence>